<keyword evidence="2 4" id="KW-0442">Lipid degradation</keyword>
<dbReference type="SUPFAM" id="SSF52151">
    <property type="entry name" value="FabD/lysophospholipase-like"/>
    <property type="match status" value="1"/>
</dbReference>
<dbReference type="GO" id="GO:0016787">
    <property type="term" value="F:hydrolase activity"/>
    <property type="evidence" value="ECO:0007669"/>
    <property type="project" value="UniProtKB-UniRule"/>
</dbReference>
<evidence type="ECO:0000313" key="6">
    <source>
        <dbReference type="EMBL" id="KKQ36244.1"/>
    </source>
</evidence>
<feature type="domain" description="PNPLA" evidence="5">
    <location>
        <begin position="1"/>
        <end position="158"/>
    </location>
</feature>
<dbReference type="EMBL" id="LBTH01000004">
    <property type="protein sequence ID" value="KKQ36244.1"/>
    <property type="molecule type" value="Genomic_DNA"/>
</dbReference>
<comment type="caution">
    <text evidence="6">The sequence shown here is derived from an EMBL/GenBank/DDBJ whole genome shotgun (WGS) entry which is preliminary data.</text>
</comment>
<dbReference type="GO" id="GO:0016042">
    <property type="term" value="P:lipid catabolic process"/>
    <property type="evidence" value="ECO:0007669"/>
    <property type="project" value="UniProtKB-UniRule"/>
</dbReference>
<feature type="active site" description="Proton acceptor" evidence="4">
    <location>
        <position position="145"/>
    </location>
</feature>
<keyword evidence="3 4" id="KW-0443">Lipid metabolism</keyword>
<dbReference type="AlphaFoldDB" id="A0A0G0JHI8"/>
<dbReference type="Pfam" id="PF01734">
    <property type="entry name" value="Patatin"/>
    <property type="match status" value="1"/>
</dbReference>
<organism evidence="6 7">
    <name type="scientific">candidate division WS6 bacterium GW2011_GWA2_37_6</name>
    <dbReference type="NCBI Taxonomy" id="1619087"/>
    <lineage>
        <taxon>Bacteria</taxon>
        <taxon>Candidatus Dojkabacteria</taxon>
    </lineage>
</organism>
<evidence type="ECO:0000256" key="3">
    <source>
        <dbReference type="ARBA" id="ARBA00023098"/>
    </source>
</evidence>
<dbReference type="Proteomes" id="UP000034852">
    <property type="component" value="Unassembled WGS sequence"/>
</dbReference>
<evidence type="ECO:0000256" key="2">
    <source>
        <dbReference type="ARBA" id="ARBA00022963"/>
    </source>
</evidence>
<dbReference type="InterPro" id="IPR002641">
    <property type="entry name" value="PNPLA_dom"/>
</dbReference>
<dbReference type="PANTHER" id="PTHR14226:SF29">
    <property type="entry name" value="NEUROPATHY TARGET ESTERASE SWS"/>
    <property type="match status" value="1"/>
</dbReference>
<accession>A0A0G0JHI8</accession>
<evidence type="ECO:0000259" key="5">
    <source>
        <dbReference type="PROSITE" id="PS51635"/>
    </source>
</evidence>
<keyword evidence="1 4" id="KW-0378">Hydrolase</keyword>
<dbReference type="InterPro" id="IPR016035">
    <property type="entry name" value="Acyl_Trfase/lysoPLipase"/>
</dbReference>
<dbReference type="PROSITE" id="PS51635">
    <property type="entry name" value="PNPLA"/>
    <property type="match status" value="1"/>
</dbReference>
<name>A0A0G0JHI8_9BACT</name>
<evidence type="ECO:0000313" key="7">
    <source>
        <dbReference type="Proteomes" id="UP000034852"/>
    </source>
</evidence>
<protein>
    <recommendedName>
        <fullName evidence="5">PNPLA domain-containing protein</fullName>
    </recommendedName>
</protein>
<evidence type="ECO:0000256" key="1">
    <source>
        <dbReference type="ARBA" id="ARBA00022801"/>
    </source>
</evidence>
<feature type="short sequence motif" description="GXSXG" evidence="4">
    <location>
        <begin position="30"/>
        <end position="34"/>
    </location>
</feature>
<evidence type="ECO:0000256" key="4">
    <source>
        <dbReference type="PROSITE-ProRule" id="PRU01161"/>
    </source>
</evidence>
<dbReference type="PANTHER" id="PTHR14226">
    <property type="entry name" value="NEUROPATHY TARGET ESTERASE/SWISS CHEESE D.MELANOGASTER"/>
    <property type="match status" value="1"/>
</dbReference>
<reference evidence="6 7" key="1">
    <citation type="journal article" date="2015" name="Nature">
        <title>rRNA introns, odd ribosomes, and small enigmatic genomes across a large radiation of phyla.</title>
        <authorList>
            <person name="Brown C.T."/>
            <person name="Hug L.A."/>
            <person name="Thomas B.C."/>
            <person name="Sharon I."/>
            <person name="Castelle C.J."/>
            <person name="Singh A."/>
            <person name="Wilkins M.J."/>
            <person name="Williams K.H."/>
            <person name="Banfield J.F."/>
        </authorList>
    </citation>
    <scope>NUCLEOTIDE SEQUENCE [LARGE SCALE GENOMIC DNA]</scope>
</reference>
<proteinExistence type="predicted"/>
<sequence length="250" mass="27255">MRGGGAKCAAYIGILKALEENDIKIDYIVGASGGAAIGGAYAAGKSLEEITEHFRKYSPRKYLGLDSLKEFSLFSEKKALNFSKELLGDICFGEAKIRFWAQATNVETLSVNYIGEGKISEAIVASSALPGLINPIDLDGKKYIDGEISGGYGVDFLKKRGAEVIIGMNTDYIHNSGKFENVYERFIAPLRISILTLLAKDQKLSPVDLLFDRLSVGVGVLDFDRVEEMALEGYELANGSMKDIKSLLFD</sequence>
<dbReference type="InterPro" id="IPR050301">
    <property type="entry name" value="NTE"/>
</dbReference>
<comment type="caution">
    <text evidence="4">Lacks conserved residue(s) required for the propagation of feature annotation.</text>
</comment>
<dbReference type="Gene3D" id="3.40.1090.10">
    <property type="entry name" value="Cytosolic phospholipase A2 catalytic domain"/>
    <property type="match status" value="2"/>
</dbReference>
<gene>
    <name evidence="6" type="ORF">US52_C0004G0010</name>
</gene>
<feature type="active site" description="Nucleophile" evidence="4">
    <location>
        <position position="32"/>
    </location>
</feature>